<comment type="similarity">
    <text evidence="9">Belongs to the SecE/SEC61-gamma family.</text>
</comment>
<dbReference type="GO" id="GO:0065002">
    <property type="term" value="P:intracellular protein transmembrane transport"/>
    <property type="evidence" value="ECO:0007669"/>
    <property type="project" value="UniProtKB-UniRule"/>
</dbReference>
<keyword evidence="4 9" id="KW-0812">Transmembrane</keyword>
<keyword evidence="8 9" id="KW-0472">Membrane</keyword>
<keyword evidence="2 9" id="KW-0813">Transport</keyword>
<comment type="subcellular location">
    <subcellularLocation>
        <location evidence="9">Cell membrane</location>
        <topology evidence="9">Single-pass membrane protein</topology>
    </subcellularLocation>
    <subcellularLocation>
        <location evidence="1">Membrane</location>
    </subcellularLocation>
</comment>
<evidence type="ECO:0000256" key="2">
    <source>
        <dbReference type="ARBA" id="ARBA00022448"/>
    </source>
</evidence>
<dbReference type="Pfam" id="PF00584">
    <property type="entry name" value="SecE"/>
    <property type="match status" value="1"/>
</dbReference>
<dbReference type="InterPro" id="IPR038379">
    <property type="entry name" value="SecE_sf"/>
</dbReference>
<dbReference type="PROSITE" id="PS01067">
    <property type="entry name" value="SECE_SEC61G"/>
    <property type="match status" value="1"/>
</dbReference>
<keyword evidence="7 9" id="KW-0811">Translocation</keyword>
<evidence type="ECO:0000313" key="10">
    <source>
        <dbReference type="EMBL" id="SHG09762.1"/>
    </source>
</evidence>
<gene>
    <name evidence="9" type="primary">secE</name>
    <name evidence="10" type="ORF">SAMN05443144_1193</name>
</gene>
<keyword evidence="5 9" id="KW-0653">Protein transport</keyword>
<dbReference type="InterPro" id="IPR005807">
    <property type="entry name" value="SecE_bac"/>
</dbReference>
<reference evidence="10 11" key="1">
    <citation type="submission" date="2016-11" db="EMBL/GenBank/DDBJ databases">
        <authorList>
            <person name="Jaros S."/>
            <person name="Januszkiewicz K."/>
            <person name="Wedrychowicz H."/>
        </authorList>
    </citation>
    <scope>NUCLEOTIDE SEQUENCE [LARGE SCALE GENOMIC DNA]</scope>
    <source>
        <strain evidence="10 11">DSM 21986</strain>
    </source>
</reference>
<dbReference type="NCBIfam" id="TIGR00964">
    <property type="entry name" value="secE_bact"/>
    <property type="match status" value="1"/>
</dbReference>
<keyword evidence="6 9" id="KW-1133">Transmembrane helix</keyword>
<evidence type="ECO:0000256" key="4">
    <source>
        <dbReference type="ARBA" id="ARBA00022692"/>
    </source>
</evidence>
<dbReference type="HAMAP" id="MF_00422">
    <property type="entry name" value="SecE"/>
    <property type="match status" value="1"/>
</dbReference>
<feature type="transmembrane region" description="Helical" evidence="9">
    <location>
        <begin position="26"/>
        <end position="47"/>
    </location>
</feature>
<dbReference type="RefSeq" id="WP_073066585.1">
    <property type="nucleotide sequence ID" value="NZ_FQUS01000019.1"/>
</dbReference>
<evidence type="ECO:0000256" key="5">
    <source>
        <dbReference type="ARBA" id="ARBA00022927"/>
    </source>
</evidence>
<keyword evidence="3 9" id="KW-1003">Cell membrane</keyword>
<sequence>MDKIKEFLEDVRKEMKKVSWPDQDELVDYTIVVVIFTILLAAFIFAVDQVYSTILETIYQ</sequence>
<evidence type="ECO:0000256" key="9">
    <source>
        <dbReference type="HAMAP-Rule" id="MF_00422"/>
    </source>
</evidence>
<comment type="function">
    <text evidence="9">Essential subunit of the Sec protein translocation channel SecYEG. Clamps together the 2 halves of SecY. May contact the channel plug during translocation.</text>
</comment>
<dbReference type="Proteomes" id="UP000184041">
    <property type="component" value="Unassembled WGS sequence"/>
</dbReference>
<accession>A0A1M5H203</accession>
<organism evidence="10 11">
    <name type="scientific">Fodinibius roseus</name>
    <dbReference type="NCBI Taxonomy" id="1194090"/>
    <lineage>
        <taxon>Bacteria</taxon>
        <taxon>Pseudomonadati</taxon>
        <taxon>Balneolota</taxon>
        <taxon>Balneolia</taxon>
        <taxon>Balneolales</taxon>
        <taxon>Balneolaceae</taxon>
        <taxon>Fodinibius</taxon>
    </lineage>
</organism>
<dbReference type="OrthoDB" id="9810735at2"/>
<evidence type="ECO:0000256" key="3">
    <source>
        <dbReference type="ARBA" id="ARBA00022475"/>
    </source>
</evidence>
<name>A0A1M5H203_9BACT</name>
<comment type="subunit">
    <text evidence="9">Component of the Sec protein translocase complex. Heterotrimer consisting of SecY, SecE and SecG subunits. The heterotrimers can form oligomers, although 1 heterotrimer is thought to be able to translocate proteins. Interacts with the ribosome. Interacts with SecDF, and other proteins may be involved. Interacts with SecA.</text>
</comment>
<dbReference type="GO" id="GO:0006605">
    <property type="term" value="P:protein targeting"/>
    <property type="evidence" value="ECO:0007669"/>
    <property type="project" value="UniProtKB-UniRule"/>
</dbReference>
<evidence type="ECO:0000313" key="11">
    <source>
        <dbReference type="Proteomes" id="UP000184041"/>
    </source>
</evidence>
<proteinExistence type="inferred from homology"/>
<dbReference type="EMBL" id="FQUS01000019">
    <property type="protein sequence ID" value="SHG09762.1"/>
    <property type="molecule type" value="Genomic_DNA"/>
</dbReference>
<evidence type="ECO:0000256" key="8">
    <source>
        <dbReference type="ARBA" id="ARBA00023136"/>
    </source>
</evidence>
<dbReference type="PANTHER" id="PTHR33910">
    <property type="entry name" value="PROTEIN TRANSLOCASE SUBUNIT SECE"/>
    <property type="match status" value="1"/>
</dbReference>
<evidence type="ECO:0000256" key="1">
    <source>
        <dbReference type="ARBA" id="ARBA00004370"/>
    </source>
</evidence>
<dbReference type="STRING" id="1194090.SAMN05443144_1193"/>
<evidence type="ECO:0000256" key="7">
    <source>
        <dbReference type="ARBA" id="ARBA00023010"/>
    </source>
</evidence>
<dbReference type="Gene3D" id="1.20.5.1030">
    <property type="entry name" value="Preprotein translocase secy subunit"/>
    <property type="match status" value="1"/>
</dbReference>
<keyword evidence="11" id="KW-1185">Reference proteome</keyword>
<dbReference type="GO" id="GO:0005886">
    <property type="term" value="C:plasma membrane"/>
    <property type="evidence" value="ECO:0007669"/>
    <property type="project" value="UniProtKB-SubCell"/>
</dbReference>
<dbReference type="GO" id="GO:0009306">
    <property type="term" value="P:protein secretion"/>
    <property type="evidence" value="ECO:0007669"/>
    <property type="project" value="UniProtKB-UniRule"/>
</dbReference>
<dbReference type="PANTHER" id="PTHR33910:SF1">
    <property type="entry name" value="PROTEIN TRANSLOCASE SUBUNIT SECE"/>
    <property type="match status" value="1"/>
</dbReference>
<dbReference type="AlphaFoldDB" id="A0A1M5H203"/>
<protein>
    <recommendedName>
        <fullName evidence="9">Protein translocase subunit SecE</fullName>
    </recommendedName>
</protein>
<dbReference type="InterPro" id="IPR001901">
    <property type="entry name" value="Translocase_SecE/Sec61-g"/>
</dbReference>
<dbReference type="GO" id="GO:0043952">
    <property type="term" value="P:protein transport by the Sec complex"/>
    <property type="evidence" value="ECO:0007669"/>
    <property type="project" value="UniProtKB-UniRule"/>
</dbReference>
<evidence type="ECO:0000256" key="6">
    <source>
        <dbReference type="ARBA" id="ARBA00022989"/>
    </source>
</evidence>
<dbReference type="GO" id="GO:0008320">
    <property type="term" value="F:protein transmembrane transporter activity"/>
    <property type="evidence" value="ECO:0007669"/>
    <property type="project" value="UniProtKB-UniRule"/>
</dbReference>